<dbReference type="AlphaFoldDB" id="A0A833VHN5"/>
<evidence type="ECO:0000313" key="3">
    <source>
        <dbReference type="Proteomes" id="UP000623129"/>
    </source>
</evidence>
<feature type="compositionally biased region" description="Polar residues" evidence="1">
    <location>
        <begin position="879"/>
        <end position="896"/>
    </location>
</feature>
<dbReference type="Proteomes" id="UP000623129">
    <property type="component" value="Unassembled WGS sequence"/>
</dbReference>
<feature type="compositionally biased region" description="Basic and acidic residues" evidence="1">
    <location>
        <begin position="453"/>
        <end position="473"/>
    </location>
</feature>
<reference evidence="2" key="1">
    <citation type="submission" date="2020-01" db="EMBL/GenBank/DDBJ databases">
        <title>Genome sequence of Kobresia littledalei, the first chromosome-level genome in the family Cyperaceae.</title>
        <authorList>
            <person name="Qu G."/>
        </authorList>
    </citation>
    <scope>NUCLEOTIDE SEQUENCE</scope>
    <source>
        <strain evidence="2">C.B.Clarke</strain>
        <tissue evidence="2">Leaf</tissue>
    </source>
</reference>
<feature type="compositionally biased region" description="Basic and acidic residues" evidence="1">
    <location>
        <begin position="842"/>
        <end position="862"/>
    </location>
</feature>
<accession>A0A833VHN5</accession>
<sequence>MGRNIEVFWRRRRAVGELGSTEPLLSPTQAAIEPTEPLNPVPDPVPDQPRKGKRGEPGNCGPEGRRKSKRLNPGGNMGLSLTETAPEESAPTTERDPQPAPTTPASAPLSSNTMAQPAPTNIEPSDTGKTHGPLPHPPPTGDRRKSSRLTQGVCPPPHPDPAASPSERRPKVRSKPPLPPTHAATVLPLSPAQAGPPTLQSPTQVLKDAPLPPTQAATEPLLPPTQDATEPLLPLNQAATEPLNPVPDPVPDQPRKGKRGKPGNCGPEGRRKSKRLNPGGNMGPSLTETAPEESAPTTERDPQPAPTTPAFAPLSSNTKAESVSSVKIFYGLNPTNPAFKPKKRCKEGQTSQTGAEGPSKSPSRPEGSVSQLSPQRENHAEAGAAASSPSDLTWPETLIGSPICIEWPETEQRDHQTRCDNPRETWSDWEQVDASDTPPTPASAAPEISPRAEGLDGSRKPEQHPTVEDDGGRRVRMRRPLRFYDEAFGLSGIELDPGEAKVPFGKKRDGTWQGKKKKAEQPRGRGLAKPRAPARPEDRPEVFVVGDGEFTSSTKCTKLVSTIRLLTAAEMPGPYRTYNMFPSQARLKILRRFMQRYSWGAGEDEGRCLDVFEKIASEAYTRILNRARRVCKDKYGPVLELWKEYCPPWCREWSHWKGLCEIWNNPKWYQLSCTNRANKKVKGEAVIHHVGGSRSAYKHREAMVAERGPSVGLKEVFDRLHMRDTENGKVYVNERANTVVAKYKALKEQHAGEDMSDEALWELAAEGEDRRGRMFGFGNKARICKANKELEAKEASRTDPTRSTATSAENARKTFTESEVAKLVAEKISAERHTFAQEIEKQEERHRAEMADVRKQNERHNACIEALFQATGAKPPGEPSNSQHAAGDNSGESGNV</sequence>
<evidence type="ECO:0000256" key="1">
    <source>
        <dbReference type="SAM" id="MobiDB-lite"/>
    </source>
</evidence>
<feature type="region of interest" description="Disordered" evidence="1">
    <location>
        <begin position="14"/>
        <end position="474"/>
    </location>
</feature>
<feature type="region of interest" description="Disordered" evidence="1">
    <location>
        <begin position="501"/>
        <end position="538"/>
    </location>
</feature>
<feature type="compositionally biased region" description="Basic and acidic residues" evidence="1">
    <location>
        <begin position="410"/>
        <end position="426"/>
    </location>
</feature>
<feature type="region of interest" description="Disordered" evidence="1">
    <location>
        <begin position="842"/>
        <end position="896"/>
    </location>
</feature>
<dbReference type="InterPro" id="IPR004252">
    <property type="entry name" value="Probable_transposase_24"/>
</dbReference>
<gene>
    <name evidence="2" type="ORF">FCM35_KLT16407</name>
</gene>
<comment type="caution">
    <text evidence="2">The sequence shown here is derived from an EMBL/GenBank/DDBJ whole genome shotgun (WGS) entry which is preliminary data.</text>
</comment>
<proteinExistence type="predicted"/>
<dbReference type="Pfam" id="PF03004">
    <property type="entry name" value="Transposase_24"/>
    <property type="match status" value="1"/>
</dbReference>
<organism evidence="2 3">
    <name type="scientific">Carex littledalei</name>
    <dbReference type="NCBI Taxonomy" id="544730"/>
    <lineage>
        <taxon>Eukaryota</taxon>
        <taxon>Viridiplantae</taxon>
        <taxon>Streptophyta</taxon>
        <taxon>Embryophyta</taxon>
        <taxon>Tracheophyta</taxon>
        <taxon>Spermatophyta</taxon>
        <taxon>Magnoliopsida</taxon>
        <taxon>Liliopsida</taxon>
        <taxon>Poales</taxon>
        <taxon>Cyperaceae</taxon>
        <taxon>Cyperoideae</taxon>
        <taxon>Cariceae</taxon>
        <taxon>Carex</taxon>
        <taxon>Carex subgen. Euthyceras</taxon>
    </lineage>
</organism>
<feature type="compositionally biased region" description="Low complexity" evidence="1">
    <location>
        <begin position="103"/>
        <end position="113"/>
    </location>
</feature>
<feature type="compositionally biased region" description="Polar residues" evidence="1">
    <location>
        <begin position="114"/>
        <end position="124"/>
    </location>
</feature>
<feature type="compositionally biased region" description="Polar residues" evidence="1">
    <location>
        <begin position="314"/>
        <end position="325"/>
    </location>
</feature>
<feature type="compositionally biased region" description="Low complexity" evidence="1">
    <location>
        <begin position="82"/>
        <end position="92"/>
    </location>
</feature>
<feature type="compositionally biased region" description="Low complexity" evidence="1">
    <location>
        <begin position="287"/>
        <end position="297"/>
    </location>
</feature>
<feature type="region of interest" description="Disordered" evidence="1">
    <location>
        <begin position="791"/>
        <end position="816"/>
    </location>
</feature>
<feature type="compositionally biased region" description="Basic and acidic residues" evidence="1">
    <location>
        <begin position="791"/>
        <end position="800"/>
    </location>
</feature>
<name>A0A833VHN5_9POAL</name>
<keyword evidence="3" id="KW-1185">Reference proteome</keyword>
<feature type="compositionally biased region" description="Low complexity" evidence="1">
    <location>
        <begin position="434"/>
        <end position="446"/>
    </location>
</feature>
<dbReference type="EMBL" id="SWLB01000004">
    <property type="protein sequence ID" value="KAF3338936.1"/>
    <property type="molecule type" value="Genomic_DNA"/>
</dbReference>
<evidence type="ECO:0000313" key="2">
    <source>
        <dbReference type="EMBL" id="KAF3338936.1"/>
    </source>
</evidence>
<protein>
    <submittedName>
        <fullName evidence="2">Plant transposase (Ptta/En/Spm family)</fullName>
    </submittedName>
</protein>
<feature type="compositionally biased region" description="Pro residues" evidence="1">
    <location>
        <begin position="37"/>
        <end position="47"/>
    </location>
</feature>